<dbReference type="PANTHER" id="PTHR44303:SF2">
    <property type="entry name" value="DNAJ HOMOLOG SUBFAMILY C MEMBER 16"/>
    <property type="match status" value="1"/>
</dbReference>
<dbReference type="InterPro" id="IPR036869">
    <property type="entry name" value="J_dom_sf"/>
</dbReference>
<gene>
    <name evidence="9" type="ORF">NEMVEDRAFT_v1g130443</name>
</gene>
<dbReference type="InterPro" id="IPR018253">
    <property type="entry name" value="DnaJ_domain_CS"/>
</dbReference>
<dbReference type="PROSITE" id="PS00636">
    <property type="entry name" value="DNAJ_1"/>
    <property type="match status" value="1"/>
</dbReference>
<dbReference type="STRING" id="45351.A7SSZ8"/>
<dbReference type="InterPro" id="IPR052448">
    <property type="entry name" value="DnaJ_C16_autophagy_reg"/>
</dbReference>
<dbReference type="Gene3D" id="3.40.30.10">
    <property type="entry name" value="Glutaredoxin"/>
    <property type="match status" value="1"/>
</dbReference>
<dbReference type="KEGG" id="nve:5504366"/>
<dbReference type="AlphaFoldDB" id="A7SSZ8"/>
<feature type="domain" description="J" evidence="7">
    <location>
        <begin position="27"/>
        <end position="91"/>
    </location>
</feature>
<evidence type="ECO:0000259" key="8">
    <source>
        <dbReference type="PROSITE" id="PS51352"/>
    </source>
</evidence>
<dbReference type="GO" id="GO:0005789">
    <property type="term" value="C:endoplasmic reticulum membrane"/>
    <property type="evidence" value="ECO:0007669"/>
    <property type="project" value="UniProtKB-SubCell"/>
</dbReference>
<reference evidence="9 10" key="1">
    <citation type="journal article" date="2007" name="Science">
        <title>Sea anemone genome reveals ancestral eumetazoan gene repertoire and genomic organization.</title>
        <authorList>
            <person name="Putnam N.H."/>
            <person name="Srivastava M."/>
            <person name="Hellsten U."/>
            <person name="Dirks B."/>
            <person name="Chapman J."/>
            <person name="Salamov A."/>
            <person name="Terry A."/>
            <person name="Shapiro H."/>
            <person name="Lindquist E."/>
            <person name="Kapitonov V.V."/>
            <person name="Jurka J."/>
            <person name="Genikhovich G."/>
            <person name="Grigoriev I.V."/>
            <person name="Lucas S.M."/>
            <person name="Steele R.E."/>
            <person name="Finnerty J.R."/>
            <person name="Technau U."/>
            <person name="Martindale M.Q."/>
            <person name="Rokhsar D.S."/>
        </authorList>
    </citation>
    <scope>NUCLEOTIDE SEQUENCE [LARGE SCALE GENOMIC DNA]</scope>
    <source>
        <strain evidence="10">CH2 X CH6</strain>
    </source>
</reference>
<keyword evidence="10" id="KW-1185">Reference proteome</keyword>
<dbReference type="PROSITE" id="PS50076">
    <property type="entry name" value="DNAJ_2"/>
    <property type="match status" value="1"/>
</dbReference>
<evidence type="ECO:0000256" key="5">
    <source>
        <dbReference type="ARBA" id="ARBA00035043"/>
    </source>
</evidence>
<proteinExistence type="predicted"/>
<dbReference type="OrthoDB" id="10065037at2759"/>
<dbReference type="HOGENOM" id="CLU_1116864_0_0_1"/>
<dbReference type="PROSITE" id="PS51352">
    <property type="entry name" value="THIOREDOXIN_2"/>
    <property type="match status" value="1"/>
</dbReference>
<dbReference type="InterPro" id="IPR036249">
    <property type="entry name" value="Thioredoxin-like_sf"/>
</dbReference>
<comment type="subcellular location">
    <subcellularLocation>
        <location evidence="1">Endoplasmic reticulum membrane</location>
        <topology evidence="1">Single-pass type IV membrane protein</topology>
    </subcellularLocation>
</comment>
<dbReference type="CDD" id="cd06257">
    <property type="entry name" value="DnaJ"/>
    <property type="match status" value="1"/>
</dbReference>
<dbReference type="OMA" id="LEVISNW"/>
<protein>
    <recommendedName>
        <fullName evidence="2">DnaJ homolog subfamily C member 16</fullName>
    </recommendedName>
    <alternativeName>
        <fullName evidence="5">Endoplasmic reticulum DNA J domain-containing protein 8</fullName>
    </alternativeName>
</protein>
<evidence type="ECO:0000256" key="4">
    <source>
        <dbReference type="ARBA" id="ARBA00035002"/>
    </source>
</evidence>
<dbReference type="EMBL" id="DS469786">
    <property type="protein sequence ID" value="EDO33179.1"/>
    <property type="molecule type" value="Genomic_DNA"/>
</dbReference>
<evidence type="ECO:0000313" key="10">
    <source>
        <dbReference type="Proteomes" id="UP000001593"/>
    </source>
</evidence>
<dbReference type="Proteomes" id="UP000001593">
    <property type="component" value="Unassembled WGS sequence"/>
</dbReference>
<dbReference type="Gene3D" id="1.10.287.110">
    <property type="entry name" value="DnaJ domain"/>
    <property type="match status" value="1"/>
</dbReference>
<keyword evidence="6" id="KW-0732">Signal</keyword>
<feature type="domain" description="Thioredoxin" evidence="8">
    <location>
        <begin position="123"/>
        <end position="235"/>
    </location>
</feature>
<dbReference type="InterPro" id="IPR013766">
    <property type="entry name" value="Thioredoxin_domain"/>
</dbReference>
<evidence type="ECO:0000256" key="1">
    <source>
        <dbReference type="ARBA" id="ARBA00004163"/>
    </source>
</evidence>
<dbReference type="InterPro" id="IPR001623">
    <property type="entry name" value="DnaJ_domain"/>
</dbReference>
<dbReference type="Pfam" id="PF00226">
    <property type="entry name" value="DnaJ"/>
    <property type="match status" value="1"/>
</dbReference>
<sequence length="249" mass="28210">MIPWSSTVLVLIIAWSFPVRSLDASDDPYDILGVSRTASPNDVKRSYKKLARNWHPDKNNDPTAQERFIKINQAYEILSDEGKRRDFDNFGHEAPNRQRSQGQPFFDAHSGFSFFFNDNPFSHSSQSNADHVTAKAFDTLIIPASYEKPYILEVISNWCMACMQIESVWESTANDLKSLGVGIGVINVNRSPRLADQLSIDGVPRIIGVLNGKLTYYNQRMSPDGIKEFTNGLFPYSLVHRVSIREEAF</sequence>
<comment type="function">
    <text evidence="4">Plays an important role in regulating the size of autophagosomes during the formation process.</text>
</comment>
<dbReference type="eggNOG" id="KOG0714">
    <property type="taxonomic scope" value="Eukaryota"/>
</dbReference>
<evidence type="ECO:0000313" key="9">
    <source>
        <dbReference type="EMBL" id="EDO33179.1"/>
    </source>
</evidence>
<organism evidence="9 10">
    <name type="scientific">Nematostella vectensis</name>
    <name type="common">Starlet sea anemone</name>
    <dbReference type="NCBI Taxonomy" id="45351"/>
    <lineage>
        <taxon>Eukaryota</taxon>
        <taxon>Metazoa</taxon>
        <taxon>Cnidaria</taxon>
        <taxon>Anthozoa</taxon>
        <taxon>Hexacorallia</taxon>
        <taxon>Actiniaria</taxon>
        <taxon>Edwardsiidae</taxon>
        <taxon>Nematostella</taxon>
    </lineage>
</organism>
<evidence type="ECO:0000256" key="6">
    <source>
        <dbReference type="SAM" id="SignalP"/>
    </source>
</evidence>
<dbReference type="SMART" id="SM00271">
    <property type="entry name" value="DnaJ"/>
    <property type="match status" value="1"/>
</dbReference>
<dbReference type="GO" id="GO:0006914">
    <property type="term" value="P:autophagy"/>
    <property type="evidence" value="ECO:0007669"/>
    <property type="project" value="UniProtKB-KW"/>
</dbReference>
<dbReference type="SUPFAM" id="SSF52833">
    <property type="entry name" value="Thioredoxin-like"/>
    <property type="match status" value="1"/>
</dbReference>
<dbReference type="PRINTS" id="PR00625">
    <property type="entry name" value="JDOMAIN"/>
</dbReference>
<dbReference type="Pfam" id="PF00085">
    <property type="entry name" value="Thioredoxin"/>
    <property type="match status" value="1"/>
</dbReference>
<evidence type="ECO:0000256" key="2">
    <source>
        <dbReference type="ARBA" id="ARBA00020921"/>
    </source>
</evidence>
<dbReference type="PhylomeDB" id="A7SSZ8"/>
<dbReference type="SUPFAM" id="SSF46565">
    <property type="entry name" value="Chaperone J-domain"/>
    <property type="match status" value="1"/>
</dbReference>
<evidence type="ECO:0000259" key="7">
    <source>
        <dbReference type="PROSITE" id="PS50076"/>
    </source>
</evidence>
<dbReference type="PANTHER" id="PTHR44303">
    <property type="entry name" value="DNAJ HOMOLOG SUBFAMILY C MEMBER 16"/>
    <property type="match status" value="1"/>
</dbReference>
<dbReference type="InParanoid" id="A7SSZ8"/>
<accession>A7SSZ8</accession>
<feature type="chain" id="PRO_5002712280" description="DnaJ homolog subfamily C member 16" evidence="6">
    <location>
        <begin position="22"/>
        <end position="249"/>
    </location>
</feature>
<name>A7SSZ8_NEMVE</name>
<evidence type="ECO:0000256" key="3">
    <source>
        <dbReference type="ARBA" id="ARBA00023006"/>
    </source>
</evidence>
<feature type="signal peptide" evidence="6">
    <location>
        <begin position="1"/>
        <end position="21"/>
    </location>
</feature>
<keyword evidence="3" id="KW-0072">Autophagy</keyword>